<reference evidence="5" key="3">
    <citation type="submission" date="2016-10" db="EMBL/GenBank/DDBJ databases">
        <authorList>
            <person name="Varghese N."/>
        </authorList>
    </citation>
    <scope>NUCLEOTIDE SEQUENCE [LARGE SCALE GENOMIC DNA]</scope>
    <source>
        <strain evidence="5">DSM 16632</strain>
    </source>
</reference>
<reference evidence="2 4" key="1">
    <citation type="journal article" date="2016" name="Genome Announc.">
        <title>Draft Genome Sequence of the Rumen Methanogen Methanobrevibacter olleyae YLM1.</title>
        <authorList>
            <person name="Kelly W.J."/>
            <person name="Li D."/>
            <person name="Lambie S.C."/>
            <person name="Cox F."/>
            <person name="Attwood G.T."/>
            <person name="Altermann E."/>
            <person name="Leahy S.C."/>
        </authorList>
    </citation>
    <scope>NUCLEOTIDE SEQUENCE [LARGE SCALE GENOMIC DNA]</scope>
    <source>
        <strain evidence="2 4">YLM1</strain>
    </source>
</reference>
<name>A0A126R017_METOL</name>
<accession>A0A126R017</accession>
<evidence type="ECO:0000313" key="4">
    <source>
        <dbReference type="Proteomes" id="UP000066376"/>
    </source>
</evidence>
<gene>
    <name evidence="3" type="ORF">SAMN02910297_01723</name>
    <name evidence="2" type="ORF">YLM1_1163</name>
</gene>
<dbReference type="SUPFAM" id="SSF53067">
    <property type="entry name" value="Actin-like ATPase domain"/>
    <property type="match status" value="1"/>
</dbReference>
<dbReference type="Gene3D" id="3.30.420.190">
    <property type="entry name" value="conserved archaeal protein q6m145"/>
    <property type="match status" value="1"/>
</dbReference>
<keyword evidence="4" id="KW-1185">Reference proteome</keyword>
<evidence type="ECO:0000313" key="2">
    <source>
        <dbReference type="EMBL" id="AMK15720.1"/>
    </source>
</evidence>
<evidence type="ECO:0000313" key="5">
    <source>
        <dbReference type="Proteomes" id="UP000183442"/>
    </source>
</evidence>
<reference evidence="4" key="2">
    <citation type="submission" date="2016-02" db="EMBL/GenBank/DDBJ databases">
        <title>The draft genome sequence of the rumen methanogen Methanobrevibacter olleyae YLM1.</title>
        <authorList>
            <consortium name="New Zealand Agricultural Greenhouse Gas Research Centre/Pastoral Greenhouse Gas Research Consortium"/>
            <person name="Kelly W.J."/>
            <person name="Li D."/>
            <person name="Lambie S.C."/>
            <person name="Attwood G.T."/>
            <person name="Altermann E."/>
            <person name="Leahy S.C."/>
        </authorList>
    </citation>
    <scope>NUCLEOTIDE SEQUENCE [LARGE SCALE GENOMIC DNA]</scope>
    <source>
        <strain evidence="4">YLM1</strain>
    </source>
</reference>
<dbReference type="InterPro" id="IPR002756">
    <property type="entry name" value="MfnF"/>
</dbReference>
<dbReference type="InterPro" id="IPR043129">
    <property type="entry name" value="ATPase_NBD"/>
</dbReference>
<dbReference type="EMBL" id="FOTL01000037">
    <property type="protein sequence ID" value="SFL77463.1"/>
    <property type="molecule type" value="Genomic_DNA"/>
</dbReference>
<dbReference type="STRING" id="294671.YLM1_1163"/>
<dbReference type="GeneID" id="28489469"/>
<protein>
    <submittedName>
        <fullName evidence="2">H4MPT-linked C1 transfer pathway protein</fullName>
    </submittedName>
</protein>
<dbReference type="Proteomes" id="UP000183442">
    <property type="component" value="Unassembled WGS sequence"/>
</dbReference>
<dbReference type="Gene3D" id="3.30.420.40">
    <property type="match status" value="1"/>
</dbReference>
<dbReference type="AlphaFoldDB" id="A0A126R017"/>
<dbReference type="Pfam" id="PF01968">
    <property type="entry name" value="Hydantoinase_A"/>
    <property type="match status" value="1"/>
</dbReference>
<feature type="domain" description="Hydantoinase A/oxoprolinase" evidence="1">
    <location>
        <begin position="64"/>
        <end position="332"/>
    </location>
</feature>
<evidence type="ECO:0000259" key="1">
    <source>
        <dbReference type="Pfam" id="PF01968"/>
    </source>
</evidence>
<proteinExistence type="predicted"/>
<evidence type="ECO:0000313" key="3">
    <source>
        <dbReference type="EMBL" id="SFL77463.1"/>
    </source>
</evidence>
<dbReference type="KEGG" id="mol:YLM1_1163"/>
<dbReference type="EMBL" id="CP014265">
    <property type="protein sequence ID" value="AMK15720.1"/>
    <property type="molecule type" value="Genomic_DNA"/>
</dbReference>
<dbReference type="RefSeq" id="WP_067147198.1">
    <property type="nucleotide sequence ID" value="NZ_CP014265.1"/>
</dbReference>
<reference evidence="3" key="4">
    <citation type="submission" date="2016-10" db="EMBL/GenBank/DDBJ databases">
        <authorList>
            <person name="de Groot N.N."/>
        </authorList>
    </citation>
    <scope>NUCLEOTIDE SEQUENCE [LARGE SCALE GENOMIC DNA]</scope>
    <source>
        <strain evidence="3">DSM 16632</strain>
    </source>
</reference>
<sequence length="340" mass="37561">MKIAGFDIGGANTDLAIVEYEDGEIKDIQTVFEYLPMWYQNERLRNVLYDLIEKICSVEEIDAVGISMTAELVDKFETKADGVLDIATTCEKLFDCPIAYIGVDKVLSLAELIANPIEVAAANWIATSQIVAEIEKDCIFVDTGSTTTDIIPIKDGKECAKGRTDFERSATGELVYTGTLRTNLTSFIESIPLNGETYRVSSELFAITADVYNVLDLIKDEDYVCATCDGAGKSKEESARRISRILCADLDILSMDDIKEISEYIHQEQIKQIARGLKEVSQREELDKVVVTGLGKDILSAEAARLLNLDVKSMGDYFSDDECTVAPAIGTAIMMKNYIE</sequence>
<dbReference type="GO" id="GO:0016787">
    <property type="term" value="F:hydrolase activity"/>
    <property type="evidence" value="ECO:0007669"/>
    <property type="project" value="InterPro"/>
</dbReference>
<dbReference type="InterPro" id="IPR002821">
    <property type="entry name" value="Hydantoinase_A"/>
</dbReference>
<organism evidence="2 4">
    <name type="scientific">Methanobrevibacter olleyae</name>
    <dbReference type="NCBI Taxonomy" id="294671"/>
    <lineage>
        <taxon>Archaea</taxon>
        <taxon>Methanobacteriati</taxon>
        <taxon>Methanobacteriota</taxon>
        <taxon>Methanomada group</taxon>
        <taxon>Methanobacteria</taxon>
        <taxon>Methanobacteriales</taxon>
        <taxon>Methanobacteriaceae</taxon>
        <taxon>Methanobrevibacter</taxon>
    </lineage>
</organism>
<dbReference type="OrthoDB" id="148086at2157"/>
<dbReference type="Proteomes" id="UP000066376">
    <property type="component" value="Chromosome"/>
</dbReference>
<dbReference type="NCBIfam" id="TIGR03123">
    <property type="entry name" value="one_C_unchar_1"/>
    <property type="match status" value="1"/>
</dbReference>
<dbReference type="PATRIC" id="fig|294671.3.peg.1214"/>